<name>A0ABS7U9C3_9ACTN</name>
<dbReference type="InterPro" id="IPR001647">
    <property type="entry name" value="HTH_TetR"/>
</dbReference>
<dbReference type="EMBL" id="JAIQZJ010000001">
    <property type="protein sequence ID" value="MBZ5737467.1"/>
    <property type="molecule type" value="Genomic_DNA"/>
</dbReference>
<organism evidence="6 7">
    <name type="scientific">Nocardioides mangrovi</name>
    <dbReference type="NCBI Taxonomy" id="2874580"/>
    <lineage>
        <taxon>Bacteria</taxon>
        <taxon>Bacillati</taxon>
        <taxon>Actinomycetota</taxon>
        <taxon>Actinomycetes</taxon>
        <taxon>Propionibacteriales</taxon>
        <taxon>Nocardioidaceae</taxon>
        <taxon>Nocardioides</taxon>
    </lineage>
</organism>
<dbReference type="SUPFAM" id="SSF48498">
    <property type="entry name" value="Tetracyclin repressor-like, C-terminal domain"/>
    <property type="match status" value="1"/>
</dbReference>
<proteinExistence type="predicted"/>
<reference evidence="6 7" key="1">
    <citation type="submission" date="2021-09" db="EMBL/GenBank/DDBJ databases">
        <title>Whole genome sequence of Nocardioides sp. GBK3QG-3.</title>
        <authorList>
            <person name="Tuo L."/>
        </authorList>
    </citation>
    <scope>NUCLEOTIDE SEQUENCE [LARGE SCALE GENOMIC DNA]</scope>
    <source>
        <strain evidence="6 7">GBK3QG-3</strain>
    </source>
</reference>
<dbReference type="PANTHER" id="PTHR30055">
    <property type="entry name" value="HTH-TYPE TRANSCRIPTIONAL REGULATOR RUTR"/>
    <property type="match status" value="1"/>
</dbReference>
<dbReference type="RefSeq" id="WP_224121817.1">
    <property type="nucleotide sequence ID" value="NZ_JAIQZJ010000001.1"/>
</dbReference>
<dbReference type="InterPro" id="IPR036271">
    <property type="entry name" value="Tet_transcr_reg_TetR-rel_C_sf"/>
</dbReference>
<dbReference type="InterPro" id="IPR009057">
    <property type="entry name" value="Homeodomain-like_sf"/>
</dbReference>
<sequence>MPSGRPRSLASQKAILAATVELLEEGGWGAMSVEGIAARARVGKQTIYRWYGGDLGRLVVEAFIGASDERLEPPDTGSVREDLVGIVVPVARRNLRRDRGTALANRSLMAHAQANDEFAATYRTLHEHWREPMLEAVRRGIRRGELREDVDPHLLVDLLLGLQWYRLLVGHRRVTGAQAAASVDTVLAGSMATG</sequence>
<dbReference type="Gene3D" id="1.10.357.10">
    <property type="entry name" value="Tetracycline Repressor, domain 2"/>
    <property type="match status" value="1"/>
</dbReference>
<keyword evidence="1" id="KW-0805">Transcription regulation</keyword>
<dbReference type="InterPro" id="IPR011075">
    <property type="entry name" value="TetR_C"/>
</dbReference>
<dbReference type="Pfam" id="PF16859">
    <property type="entry name" value="TetR_C_11"/>
    <property type="match status" value="1"/>
</dbReference>
<gene>
    <name evidence="6" type="ORF">K8U61_04775</name>
</gene>
<evidence type="ECO:0000313" key="7">
    <source>
        <dbReference type="Proteomes" id="UP000780875"/>
    </source>
</evidence>
<evidence type="ECO:0000256" key="1">
    <source>
        <dbReference type="ARBA" id="ARBA00023015"/>
    </source>
</evidence>
<evidence type="ECO:0000259" key="5">
    <source>
        <dbReference type="Pfam" id="PF16859"/>
    </source>
</evidence>
<dbReference type="PANTHER" id="PTHR30055:SF148">
    <property type="entry name" value="TETR-FAMILY TRANSCRIPTIONAL REGULATOR"/>
    <property type="match status" value="1"/>
</dbReference>
<evidence type="ECO:0000256" key="2">
    <source>
        <dbReference type="ARBA" id="ARBA00023125"/>
    </source>
</evidence>
<dbReference type="InterPro" id="IPR050109">
    <property type="entry name" value="HTH-type_TetR-like_transc_reg"/>
</dbReference>
<keyword evidence="3" id="KW-0804">Transcription</keyword>
<comment type="caution">
    <text evidence="6">The sequence shown here is derived from an EMBL/GenBank/DDBJ whole genome shotgun (WGS) entry which is preliminary data.</text>
</comment>
<dbReference type="Gene3D" id="1.10.10.60">
    <property type="entry name" value="Homeodomain-like"/>
    <property type="match status" value="1"/>
</dbReference>
<dbReference type="SUPFAM" id="SSF46689">
    <property type="entry name" value="Homeodomain-like"/>
    <property type="match status" value="1"/>
</dbReference>
<keyword evidence="7" id="KW-1185">Reference proteome</keyword>
<dbReference type="Pfam" id="PF00440">
    <property type="entry name" value="TetR_N"/>
    <property type="match status" value="1"/>
</dbReference>
<evidence type="ECO:0000313" key="6">
    <source>
        <dbReference type="EMBL" id="MBZ5737467.1"/>
    </source>
</evidence>
<protein>
    <submittedName>
        <fullName evidence="6">TetR/AcrR family transcriptional regulator</fullName>
    </submittedName>
</protein>
<evidence type="ECO:0000256" key="3">
    <source>
        <dbReference type="ARBA" id="ARBA00023163"/>
    </source>
</evidence>
<dbReference type="Proteomes" id="UP000780875">
    <property type="component" value="Unassembled WGS sequence"/>
</dbReference>
<keyword evidence="2" id="KW-0238">DNA-binding</keyword>
<feature type="domain" description="HTH tetR-type" evidence="4">
    <location>
        <begin position="15"/>
        <end position="49"/>
    </location>
</feature>
<feature type="domain" description="Tetracyclin repressor-like C-terminal" evidence="5">
    <location>
        <begin position="73"/>
        <end position="186"/>
    </location>
</feature>
<accession>A0ABS7U9C3</accession>
<evidence type="ECO:0000259" key="4">
    <source>
        <dbReference type="Pfam" id="PF00440"/>
    </source>
</evidence>